<dbReference type="SMR" id="A0A445BRG9"/>
<dbReference type="PANTHER" id="PTHR31384:SF10">
    <property type="entry name" value="AUXIN RESPONSE FACTOR 5"/>
    <property type="match status" value="1"/>
</dbReference>
<dbReference type="Gene3D" id="3.10.20.90">
    <property type="entry name" value="Phosphatidylinositol 3-kinase Catalytic Subunit, Chain A, domain 1"/>
    <property type="match status" value="1"/>
</dbReference>
<evidence type="ECO:0000256" key="1">
    <source>
        <dbReference type="ARBA" id="ARBA00004123"/>
    </source>
</evidence>
<comment type="function">
    <text evidence="7">Aux/IAA proteins are short-lived transcriptional factors that function as repressors of early auxin response genes at low auxin concentrations.</text>
</comment>
<dbReference type="EMBL" id="SDMP01000008">
    <property type="protein sequence ID" value="RYR41231.1"/>
    <property type="molecule type" value="Genomic_DNA"/>
</dbReference>
<protein>
    <recommendedName>
        <fullName evidence="7">Auxin-induced protein</fullName>
    </recommendedName>
</protein>
<keyword evidence="10" id="KW-1185">Reference proteome</keyword>
<evidence type="ECO:0000313" key="10">
    <source>
        <dbReference type="Proteomes" id="UP000289738"/>
    </source>
</evidence>
<evidence type="ECO:0000256" key="2">
    <source>
        <dbReference type="ARBA" id="ARBA00011726"/>
    </source>
</evidence>
<dbReference type="GO" id="GO:0003677">
    <property type="term" value="F:DNA binding"/>
    <property type="evidence" value="ECO:0007669"/>
    <property type="project" value="InterPro"/>
</dbReference>
<evidence type="ECO:0000313" key="9">
    <source>
        <dbReference type="EMBL" id="RYR41231.1"/>
    </source>
</evidence>
<dbReference type="STRING" id="3818.A0A445BRG9"/>
<organism evidence="9 10">
    <name type="scientific">Arachis hypogaea</name>
    <name type="common">Peanut</name>
    <dbReference type="NCBI Taxonomy" id="3818"/>
    <lineage>
        <taxon>Eukaryota</taxon>
        <taxon>Viridiplantae</taxon>
        <taxon>Streptophyta</taxon>
        <taxon>Embryophyta</taxon>
        <taxon>Tracheophyta</taxon>
        <taxon>Spermatophyta</taxon>
        <taxon>Magnoliopsida</taxon>
        <taxon>eudicotyledons</taxon>
        <taxon>Gunneridae</taxon>
        <taxon>Pentapetalae</taxon>
        <taxon>rosids</taxon>
        <taxon>fabids</taxon>
        <taxon>Fabales</taxon>
        <taxon>Fabaceae</taxon>
        <taxon>Papilionoideae</taxon>
        <taxon>50 kb inversion clade</taxon>
        <taxon>dalbergioids sensu lato</taxon>
        <taxon>Dalbergieae</taxon>
        <taxon>Pterocarpus clade</taxon>
        <taxon>Arachis</taxon>
    </lineage>
</organism>
<gene>
    <name evidence="9" type="ORF">Ahy_A08g037630</name>
</gene>
<sequence length="452" mass="50021">MKEQSGTPLASLPRPQPQVEWNELGYSSWDTQTSQNPKRPLEATLLENTFLTSPCMPHYDNGTVEMNIHLKPQLGNNTRSRLWIPQQEESVAKRALLQQMNATLPKVNRKGHLAGSGSGSVSIIPQNDQYFLTELNQHSFEIDNPLSPDISKLESEVLSDPVNPQSQNWSSSVVGIPQSDSATVNGLIPQQDTDEWMVHSSCQQGLQEHRILRSEAVLRNLSAKSSNPGEIWGNTSVDVSSASATMVEPSNSSAILDEFCTLQDKDFQKLSDCIVSNFSMSQDVQSQITSASLAESHVFSVQDLAVDAGGASSSHADFNECSFLQNNSRPRVASKAPPRRTYTKVQRAGSVGRSIDVTAFKNYEELIHAIESMFGLEGLLNDDTRGRDSEWKLVYVDYENDVLLVGDDPWGEFVNCVRCIRILSPTELKKMSKEGMQLLNSGALQRINGHMH</sequence>
<evidence type="ECO:0000259" key="8">
    <source>
        <dbReference type="PROSITE" id="PS51745"/>
    </source>
</evidence>
<reference evidence="9 10" key="1">
    <citation type="submission" date="2019-01" db="EMBL/GenBank/DDBJ databases">
        <title>Sequencing of cultivated peanut Arachis hypogaea provides insights into genome evolution and oil improvement.</title>
        <authorList>
            <person name="Chen X."/>
        </authorList>
    </citation>
    <scope>NUCLEOTIDE SEQUENCE [LARGE SCALE GENOMIC DNA]</scope>
    <source>
        <strain evidence="10">cv. Fuhuasheng</strain>
        <tissue evidence="9">Leaves</tissue>
    </source>
</reference>
<dbReference type="InterPro" id="IPR033389">
    <property type="entry name" value="AUX/IAA_dom"/>
</dbReference>
<comment type="subunit">
    <text evidence="2 7">Homodimers and heterodimers.</text>
</comment>
<dbReference type="Proteomes" id="UP000289738">
    <property type="component" value="Chromosome A08"/>
</dbReference>
<proteinExistence type="inferred from homology"/>
<name>A0A445BRG9_ARAHY</name>
<keyword evidence="6 7" id="KW-0927">Auxin signaling pathway</keyword>
<dbReference type="Pfam" id="PF02309">
    <property type="entry name" value="AUX_IAA"/>
    <property type="match status" value="1"/>
</dbReference>
<feature type="domain" description="PB1" evidence="8">
    <location>
        <begin position="340"/>
        <end position="427"/>
    </location>
</feature>
<dbReference type="FunFam" id="3.10.20.90:FF:000047">
    <property type="entry name" value="Auxin response factor"/>
    <property type="match status" value="1"/>
</dbReference>
<dbReference type="InterPro" id="IPR053793">
    <property type="entry name" value="PB1-like"/>
</dbReference>
<dbReference type="AlphaFoldDB" id="A0A445BRG9"/>
<dbReference type="GO" id="GO:0009734">
    <property type="term" value="P:auxin-activated signaling pathway"/>
    <property type="evidence" value="ECO:0007669"/>
    <property type="project" value="UniProtKB-UniRule"/>
</dbReference>
<dbReference type="Gramene" id="arahy.Tifrunner.gnm2.ann2.Ah08g017500.1">
    <property type="protein sequence ID" value="arahy.Tifrunner.gnm2.ann2.Ah08g017500.1-CDS"/>
    <property type="gene ID" value="arahy.Tifrunner.gnm2.ann2.Ah08g017500"/>
</dbReference>
<evidence type="ECO:0000256" key="4">
    <source>
        <dbReference type="ARBA" id="ARBA00023163"/>
    </source>
</evidence>
<keyword evidence="4 7" id="KW-0804">Transcription</keyword>
<dbReference type="GO" id="GO:0005634">
    <property type="term" value="C:nucleus"/>
    <property type="evidence" value="ECO:0007669"/>
    <property type="project" value="UniProtKB-SubCell"/>
</dbReference>
<evidence type="ECO:0000256" key="7">
    <source>
        <dbReference type="RuleBase" id="RU004549"/>
    </source>
</evidence>
<dbReference type="InterPro" id="IPR044835">
    <property type="entry name" value="ARF_plant"/>
</dbReference>
<dbReference type="OrthoDB" id="1934346at2759"/>
<evidence type="ECO:0000256" key="5">
    <source>
        <dbReference type="ARBA" id="ARBA00023242"/>
    </source>
</evidence>
<keyword evidence="5 7" id="KW-0539">Nucleus</keyword>
<keyword evidence="3 7" id="KW-0805">Transcription regulation</keyword>
<comment type="similarity">
    <text evidence="7">Belongs to the Aux/IAA family.</text>
</comment>
<dbReference type="GO" id="GO:0006355">
    <property type="term" value="P:regulation of DNA-templated transcription"/>
    <property type="evidence" value="ECO:0007669"/>
    <property type="project" value="InterPro"/>
</dbReference>
<evidence type="ECO:0000256" key="3">
    <source>
        <dbReference type="ARBA" id="ARBA00023015"/>
    </source>
</evidence>
<comment type="subcellular location">
    <subcellularLocation>
        <location evidence="1 7">Nucleus</location>
    </subcellularLocation>
</comment>
<comment type="caution">
    <text evidence="9">The sequence shown here is derived from an EMBL/GenBank/DDBJ whole genome shotgun (WGS) entry which is preliminary data.</text>
</comment>
<dbReference type="PANTHER" id="PTHR31384">
    <property type="entry name" value="AUXIN RESPONSE FACTOR 4-RELATED"/>
    <property type="match status" value="1"/>
</dbReference>
<keyword evidence="7" id="KW-0678">Repressor</keyword>
<evidence type="ECO:0000256" key="6">
    <source>
        <dbReference type="ARBA" id="ARBA00023294"/>
    </source>
</evidence>
<dbReference type="SUPFAM" id="SSF54277">
    <property type="entry name" value="CAD &amp; PB1 domains"/>
    <property type="match status" value="1"/>
</dbReference>
<accession>A0A445BRG9</accession>
<dbReference type="PROSITE" id="PS51745">
    <property type="entry name" value="PB1"/>
    <property type="match status" value="1"/>
</dbReference>